<feature type="coiled-coil region" evidence="4">
    <location>
        <begin position="850"/>
        <end position="905"/>
    </location>
</feature>
<dbReference type="Gene3D" id="3.30.565.10">
    <property type="entry name" value="Histidine kinase-like ATPase, C-terminal domain"/>
    <property type="match status" value="1"/>
</dbReference>
<keyword evidence="5" id="KW-0472">Membrane</keyword>
<reference evidence="7" key="1">
    <citation type="submission" date="2022-09" db="EMBL/GenBank/DDBJ databases">
        <title>Tahibacter sp. nov., isolated from a fresh water.</title>
        <authorList>
            <person name="Baek J.H."/>
            <person name="Lee J.K."/>
            <person name="Kim J.M."/>
            <person name="Jeon C.O."/>
        </authorList>
    </citation>
    <scope>NUCLEOTIDE SEQUENCE</scope>
    <source>
        <strain evidence="7">W38</strain>
    </source>
</reference>
<dbReference type="SMART" id="SM00388">
    <property type="entry name" value="HisKA"/>
    <property type="match status" value="1"/>
</dbReference>
<dbReference type="InterPro" id="IPR004358">
    <property type="entry name" value="Sig_transdc_His_kin-like_C"/>
</dbReference>
<dbReference type="PROSITE" id="PS50109">
    <property type="entry name" value="HIS_KIN"/>
    <property type="match status" value="1"/>
</dbReference>
<dbReference type="Gene3D" id="2.60.40.10">
    <property type="entry name" value="Immunoglobulins"/>
    <property type="match status" value="1"/>
</dbReference>
<accession>A0ABY6BEQ7</accession>
<protein>
    <recommendedName>
        <fullName evidence="2">histidine kinase</fullName>
        <ecNumber evidence="2">2.7.13.3</ecNumber>
    </recommendedName>
</protein>
<keyword evidence="3" id="KW-0597">Phosphoprotein</keyword>
<dbReference type="EC" id="2.7.13.3" evidence="2"/>
<dbReference type="Pfam" id="PF02518">
    <property type="entry name" value="HATPase_c"/>
    <property type="match status" value="1"/>
</dbReference>
<dbReference type="InterPro" id="IPR003594">
    <property type="entry name" value="HATPase_dom"/>
</dbReference>
<dbReference type="SUPFAM" id="SSF63829">
    <property type="entry name" value="Calcium-dependent phosphotriesterase"/>
    <property type="match status" value="3"/>
</dbReference>
<dbReference type="InterPro" id="IPR013783">
    <property type="entry name" value="Ig-like_fold"/>
</dbReference>
<dbReference type="InterPro" id="IPR015943">
    <property type="entry name" value="WD40/YVTN_repeat-like_dom_sf"/>
</dbReference>
<keyword evidence="5" id="KW-1133">Transmembrane helix</keyword>
<evidence type="ECO:0000313" key="7">
    <source>
        <dbReference type="EMBL" id="UXI66835.1"/>
    </source>
</evidence>
<comment type="catalytic activity">
    <reaction evidence="1">
        <text>ATP + protein L-histidine = ADP + protein N-phospho-L-histidine.</text>
        <dbReference type="EC" id="2.7.13.3"/>
    </reaction>
</comment>
<dbReference type="Proteomes" id="UP001064632">
    <property type="component" value="Chromosome"/>
</dbReference>
<dbReference type="GO" id="GO:0005524">
    <property type="term" value="F:ATP binding"/>
    <property type="evidence" value="ECO:0007669"/>
    <property type="project" value="UniProtKB-KW"/>
</dbReference>
<feature type="domain" description="Histidine kinase" evidence="6">
    <location>
        <begin position="914"/>
        <end position="1145"/>
    </location>
</feature>
<evidence type="ECO:0000256" key="5">
    <source>
        <dbReference type="SAM" id="Phobius"/>
    </source>
</evidence>
<dbReference type="PANTHER" id="PTHR43547:SF2">
    <property type="entry name" value="HYBRID SIGNAL TRANSDUCTION HISTIDINE KINASE C"/>
    <property type="match status" value="1"/>
</dbReference>
<keyword evidence="7" id="KW-0547">Nucleotide-binding</keyword>
<keyword evidence="7" id="KW-0067">ATP-binding</keyword>
<sequence length="1156" mass="127417">MIPRARACDGVNGGVAIAGRWVLYGLLLLLCAQSARAVDPYSVRFQNYAIEDGLSHNRVRSLAQDRDGYLWVATRDGLNRFDGRDFRVYKHDPSDPHSLPDNVVMVVATSPEGILWLGTASGGLAYYDAEHDRFIRYRADTTTRLANNYVRSLHFDRQGTLWVGCFGAGVQRFDRLRGVATDAPFGRPTGMRGVHRMVDLPDGGMLFVAGDAIWRWDGRSDQLASFLPVVRGEVQRSTEWAILDANDEVWVVFIEGDLLRLNLDGKVLARYHTGPRGDIKSGEVMGIVETRSGDLWLGTTGGVAWFDRAANRFVDVFHDRADPASPPMEGYVMFEDRDGLIWLGSTSHGLGMHDPTSESVTIFRHHAMDKASLPTDEVRAILPEPDGTFWLGLAGTGGLVHFRPGEGVLARFRHDPADPGSLASDAVSALARGRDGTLWVGFDASGFDRLDPGSRTFHHYRSIAEDPASLPGNLVNGFYVDADDTLWVALDGGGLVSLCKGCTAFKRYYSAEGDPFEIAESTAIDIAQTPDGAIWVGLFGGGVARLDPATGQLERYVAKLHSDEGPANDLVRSLYVDASGTLWLGSPAGLDRVERDPRKGRVSFIHQRHPTWSARGNITCLVADASGVLWAGTSTGLIRFDRAVGIPEIVGRMANRDRASYSNNACAAVGNTMYFGTAAGLIRFDPGVLQPLRSIGPVVVNELLLFNTPIRPSPDDDQAPLQQTLPYTERVNLNYQQSVFGFGFAALDFREPSRVYFRYRLDGLHDSWVPVLPNQRSVTFTGVPYGSYRFRVQAWREGSEPRETGVDVRLVPPPWRSLWAYGLYALMAVATLVAVLWRYHRRLAYERYVAATIRQSEEALRRLNDELESRVAARTSALSQTNVELTLTLAQLREAQQQLVEAEKMASLGGLVAGIAHEINTPLGVCLTAATHLEEQSRQLASRMQTGELRRSELDQYQRMAIESVELILRNLQRADRLVRSFKQTAVDQSTDEWRELDLEQSVRDTLSMIGPVLRVTPHRVTVECPSPVKVFTSGGAVYQIVSNLVLNAIQHAFVPDRPGEIRITIGVQGDLAGLTIADNGRGMDVEERTRAFDPFFTTRRGQGGSGLGLHIVYNLVTQILRGRILCESAPGRGTRFEIQWSPAVGQARQSGVVGS</sequence>
<name>A0ABY6BEQ7_9GAMM</name>
<evidence type="ECO:0000256" key="4">
    <source>
        <dbReference type="SAM" id="Coils"/>
    </source>
</evidence>
<dbReference type="Pfam" id="PF07494">
    <property type="entry name" value="Reg_prop"/>
    <property type="match status" value="2"/>
</dbReference>
<dbReference type="Gene3D" id="1.10.287.130">
    <property type="match status" value="1"/>
</dbReference>
<gene>
    <name evidence="7" type="ORF">N4264_19055</name>
</gene>
<dbReference type="InterPro" id="IPR005467">
    <property type="entry name" value="His_kinase_dom"/>
</dbReference>
<evidence type="ECO:0000313" key="8">
    <source>
        <dbReference type="Proteomes" id="UP001064632"/>
    </source>
</evidence>
<dbReference type="EMBL" id="CP104694">
    <property type="protein sequence ID" value="UXI66835.1"/>
    <property type="molecule type" value="Genomic_DNA"/>
</dbReference>
<proteinExistence type="predicted"/>
<dbReference type="SUPFAM" id="SSF47384">
    <property type="entry name" value="Homodimeric domain of signal transducing histidine kinase"/>
    <property type="match status" value="1"/>
</dbReference>
<dbReference type="CDD" id="cd00082">
    <property type="entry name" value="HisKA"/>
    <property type="match status" value="1"/>
</dbReference>
<dbReference type="PANTHER" id="PTHR43547">
    <property type="entry name" value="TWO-COMPONENT HISTIDINE KINASE"/>
    <property type="match status" value="1"/>
</dbReference>
<keyword evidence="5" id="KW-0812">Transmembrane</keyword>
<dbReference type="RefSeq" id="WP_261693815.1">
    <property type="nucleotide sequence ID" value="NZ_CP104694.1"/>
</dbReference>
<organism evidence="7 8">
    <name type="scientific">Tahibacter amnicola</name>
    <dbReference type="NCBI Taxonomy" id="2976241"/>
    <lineage>
        <taxon>Bacteria</taxon>
        <taxon>Pseudomonadati</taxon>
        <taxon>Pseudomonadota</taxon>
        <taxon>Gammaproteobacteria</taxon>
        <taxon>Lysobacterales</taxon>
        <taxon>Rhodanobacteraceae</taxon>
        <taxon>Tahibacter</taxon>
    </lineage>
</organism>
<feature type="transmembrane region" description="Helical" evidence="5">
    <location>
        <begin position="818"/>
        <end position="837"/>
    </location>
</feature>
<evidence type="ECO:0000256" key="2">
    <source>
        <dbReference type="ARBA" id="ARBA00012438"/>
    </source>
</evidence>
<evidence type="ECO:0000256" key="1">
    <source>
        <dbReference type="ARBA" id="ARBA00000085"/>
    </source>
</evidence>
<keyword evidence="4" id="KW-0175">Coiled coil</keyword>
<dbReference type="Pfam" id="PF07495">
    <property type="entry name" value="Y_Y_Y"/>
    <property type="match status" value="1"/>
</dbReference>
<evidence type="ECO:0000259" key="6">
    <source>
        <dbReference type="PROSITE" id="PS50109"/>
    </source>
</evidence>
<dbReference type="InterPro" id="IPR011110">
    <property type="entry name" value="Reg_prop"/>
</dbReference>
<evidence type="ECO:0000256" key="3">
    <source>
        <dbReference type="ARBA" id="ARBA00022553"/>
    </source>
</evidence>
<dbReference type="InterPro" id="IPR011123">
    <property type="entry name" value="Y_Y_Y"/>
</dbReference>
<dbReference type="InterPro" id="IPR036097">
    <property type="entry name" value="HisK_dim/P_sf"/>
</dbReference>
<dbReference type="InterPro" id="IPR036890">
    <property type="entry name" value="HATPase_C_sf"/>
</dbReference>
<dbReference type="SMART" id="SM00387">
    <property type="entry name" value="HATPase_c"/>
    <property type="match status" value="1"/>
</dbReference>
<keyword evidence="8" id="KW-1185">Reference proteome</keyword>
<dbReference type="InterPro" id="IPR003661">
    <property type="entry name" value="HisK_dim/P_dom"/>
</dbReference>
<dbReference type="Gene3D" id="2.130.10.10">
    <property type="entry name" value="YVTN repeat-like/Quinoprotein amine dehydrogenase"/>
    <property type="match status" value="4"/>
</dbReference>
<dbReference type="SUPFAM" id="SSF55874">
    <property type="entry name" value="ATPase domain of HSP90 chaperone/DNA topoisomerase II/histidine kinase"/>
    <property type="match status" value="1"/>
</dbReference>
<dbReference type="PRINTS" id="PR00344">
    <property type="entry name" value="BCTRLSENSOR"/>
</dbReference>